<gene>
    <name evidence="1" type="ORF">CLOACE_18770</name>
</gene>
<dbReference type="EMBL" id="LZFO01000032">
    <property type="protein sequence ID" value="OFI05259.1"/>
    <property type="molecule type" value="Genomic_DNA"/>
</dbReference>
<accession>A0A1E8EWV9</accession>
<dbReference type="STRING" id="1121290.CLAOCE_18770"/>
<dbReference type="AlphaFoldDB" id="A0A1E8EWV9"/>
<reference evidence="1 2" key="1">
    <citation type="submission" date="2016-06" db="EMBL/GenBank/DDBJ databases">
        <title>Genome sequence of Clostridium acetireducens DSM 10703.</title>
        <authorList>
            <person name="Poehlein A."/>
            <person name="Fluechter S."/>
            <person name="Duerre P."/>
            <person name="Daniel R."/>
        </authorList>
    </citation>
    <scope>NUCLEOTIDE SEQUENCE [LARGE SCALE GENOMIC DNA]</scope>
    <source>
        <strain evidence="1 2">DSM 10703</strain>
    </source>
</reference>
<organism evidence="1 2">
    <name type="scientific">Clostridium acetireducens DSM 10703</name>
    <dbReference type="NCBI Taxonomy" id="1121290"/>
    <lineage>
        <taxon>Bacteria</taxon>
        <taxon>Bacillati</taxon>
        <taxon>Bacillota</taxon>
        <taxon>Clostridia</taxon>
        <taxon>Eubacteriales</taxon>
        <taxon>Clostridiaceae</taxon>
        <taxon>Clostridium</taxon>
    </lineage>
</organism>
<name>A0A1E8EWV9_9CLOT</name>
<dbReference type="OrthoDB" id="48873at2"/>
<comment type="caution">
    <text evidence="1">The sequence shown here is derived from an EMBL/GenBank/DDBJ whole genome shotgun (WGS) entry which is preliminary data.</text>
</comment>
<dbReference type="Proteomes" id="UP000175744">
    <property type="component" value="Unassembled WGS sequence"/>
</dbReference>
<protein>
    <submittedName>
        <fullName evidence="1">Uncharacterized protein</fullName>
    </submittedName>
</protein>
<proteinExistence type="predicted"/>
<evidence type="ECO:0000313" key="2">
    <source>
        <dbReference type="Proteomes" id="UP000175744"/>
    </source>
</evidence>
<evidence type="ECO:0000313" key="1">
    <source>
        <dbReference type="EMBL" id="OFI05259.1"/>
    </source>
</evidence>
<keyword evidence="2" id="KW-1185">Reference proteome</keyword>
<sequence length="116" mass="13976">MTILERFKLELSNKEYYSDDEYKVFLQENELNATDTYDKKTMQRNLLLSIVNVLETLCNDTDLMRKIDAKDIQSTTEAVKWLRMRIEDIKQKISTIPNDEEEEEYSNIKLLFTRRR</sequence>
<dbReference type="RefSeq" id="WP_070110844.1">
    <property type="nucleotide sequence ID" value="NZ_LZFO01000032.1"/>
</dbReference>